<feature type="compositionally biased region" description="Low complexity" evidence="7">
    <location>
        <begin position="543"/>
        <end position="552"/>
    </location>
</feature>
<dbReference type="SMART" id="SM01349">
    <property type="entry name" value="TOG"/>
    <property type="match status" value="1"/>
</dbReference>
<dbReference type="Pfam" id="PF12348">
    <property type="entry name" value="CLASP_N"/>
    <property type="match status" value="1"/>
</dbReference>
<dbReference type="AlphaFoldDB" id="A0AA38H4Z4"/>
<evidence type="ECO:0000256" key="4">
    <source>
        <dbReference type="ARBA" id="ARBA00022701"/>
    </source>
</evidence>
<dbReference type="EMBL" id="JAKWFO010000007">
    <property type="protein sequence ID" value="KAI9634472.1"/>
    <property type="molecule type" value="Genomic_DNA"/>
</dbReference>
<protein>
    <submittedName>
        <fullName evidence="9">Clasp N terminal-domain-containing protein</fullName>
    </submittedName>
</protein>
<feature type="compositionally biased region" description="Low complexity" evidence="7">
    <location>
        <begin position="661"/>
        <end position="684"/>
    </location>
</feature>
<evidence type="ECO:0000313" key="10">
    <source>
        <dbReference type="Proteomes" id="UP001164286"/>
    </source>
</evidence>
<comment type="similarity">
    <text evidence="2">Belongs to the CLASP family.</text>
</comment>
<keyword evidence="4" id="KW-0493">Microtubule</keyword>
<dbReference type="GO" id="GO:1990023">
    <property type="term" value="C:mitotic spindle midzone"/>
    <property type="evidence" value="ECO:0007669"/>
    <property type="project" value="TreeGrafter"/>
</dbReference>
<evidence type="ECO:0000256" key="1">
    <source>
        <dbReference type="ARBA" id="ARBA00004186"/>
    </source>
</evidence>
<proteinExistence type="inferred from homology"/>
<dbReference type="GO" id="GO:0090307">
    <property type="term" value="P:mitotic spindle assembly"/>
    <property type="evidence" value="ECO:0007669"/>
    <property type="project" value="TreeGrafter"/>
</dbReference>
<dbReference type="InterPro" id="IPR011989">
    <property type="entry name" value="ARM-like"/>
</dbReference>
<gene>
    <name evidence="9" type="ORF">MKK02DRAFT_16850</name>
</gene>
<comment type="caution">
    <text evidence="9">The sequence shown here is derived from an EMBL/GenBank/DDBJ whole genome shotgun (WGS) entry which is preliminary data.</text>
</comment>
<feature type="region of interest" description="Disordered" evidence="7">
    <location>
        <begin position="1118"/>
        <end position="1140"/>
    </location>
</feature>
<dbReference type="InterPro" id="IPR000357">
    <property type="entry name" value="HEAT"/>
</dbReference>
<dbReference type="RefSeq" id="XP_052944249.1">
    <property type="nucleotide sequence ID" value="XM_053085696.1"/>
</dbReference>
<feature type="compositionally biased region" description="Polar residues" evidence="7">
    <location>
        <begin position="569"/>
        <end position="585"/>
    </location>
</feature>
<feature type="compositionally biased region" description="Basic and acidic residues" evidence="7">
    <location>
        <begin position="1128"/>
        <end position="1140"/>
    </location>
</feature>
<feature type="compositionally biased region" description="Low complexity" evidence="7">
    <location>
        <begin position="634"/>
        <end position="653"/>
    </location>
</feature>
<accession>A0AA38H4Z4</accession>
<evidence type="ECO:0000256" key="3">
    <source>
        <dbReference type="ARBA" id="ARBA00022618"/>
    </source>
</evidence>
<keyword evidence="3" id="KW-0132">Cell division</keyword>
<keyword evidence="5" id="KW-0677">Repeat</keyword>
<reference evidence="9" key="1">
    <citation type="journal article" date="2022" name="G3 (Bethesda)">
        <title>High quality genome of the basidiomycete yeast Dioszegia hungarica PDD-24b-2 isolated from cloud water.</title>
        <authorList>
            <person name="Jarrige D."/>
            <person name="Haridas S."/>
            <person name="Bleykasten-Grosshans C."/>
            <person name="Joly M."/>
            <person name="Nadalig T."/>
            <person name="Sancelme M."/>
            <person name="Vuilleumier S."/>
            <person name="Grigoriev I.V."/>
            <person name="Amato P."/>
            <person name="Bringel F."/>
        </authorList>
    </citation>
    <scope>NUCLEOTIDE SEQUENCE</scope>
    <source>
        <strain evidence="9">PDD-24b-2</strain>
    </source>
</reference>
<dbReference type="GO" id="GO:0008017">
    <property type="term" value="F:microtubule binding"/>
    <property type="evidence" value="ECO:0007669"/>
    <property type="project" value="TreeGrafter"/>
</dbReference>
<feature type="region of interest" description="Disordered" evidence="7">
    <location>
        <begin position="542"/>
        <end position="730"/>
    </location>
</feature>
<organism evidence="9 10">
    <name type="scientific">Dioszegia hungarica</name>
    <dbReference type="NCBI Taxonomy" id="4972"/>
    <lineage>
        <taxon>Eukaryota</taxon>
        <taxon>Fungi</taxon>
        <taxon>Dikarya</taxon>
        <taxon>Basidiomycota</taxon>
        <taxon>Agaricomycotina</taxon>
        <taxon>Tremellomycetes</taxon>
        <taxon>Tremellales</taxon>
        <taxon>Bulleribasidiaceae</taxon>
        <taxon>Dioszegia</taxon>
    </lineage>
</organism>
<dbReference type="InterPro" id="IPR034085">
    <property type="entry name" value="TOG"/>
</dbReference>
<dbReference type="PANTHER" id="PTHR21567:SF9">
    <property type="entry name" value="CLIP-ASSOCIATING PROTEIN"/>
    <property type="match status" value="1"/>
</dbReference>
<dbReference type="InterPro" id="IPR016024">
    <property type="entry name" value="ARM-type_fold"/>
</dbReference>
<sequence length="1154" mass="124079">MSPKEIREDEIETFLTKLRAADTDKRVDQIQFFGLKLEDASSLPEATLDAITQSLTPLIRSSSQLLVTSVLSHFLTLYIPLLPLAPPRHLQLVLVQLLPALLEKLNDPKERVHSAAAACIAILGKRCYEAEAGAGLSGLASSASAKGKEKEGLVGTWERSMKEVLAGKGTRGKLESMKLLASMRGEEGTRLPLKPWLAPLVELLEDGDGPVREQAREILVVMLSPASTAPAARSELKKLLAARNVRKTIADPIMNRIFSGPVQPTPRVGEETSIGEEAAAAEQKTGGTPVGEEIAVVHIASPRDLEGEFAKMFPHFEGRETEQNWLLREKSVMRILSLRTTVSQQCCALMQELPEHLGSSFDPFVESALPILGKMAGLTKKITADKSQRALVAIIIHTTCHPRLLIAHLSAGIGDKNVQCRHYAASHLKVFLDVQGQRTKSAMESTTGLLDMLDGAIKRGLADVNPAVRDLARAAFWSMHSIWPVRAKGIMEGLEGSARKQLEKANPGEASAVVQEVAAARPTVPKRQSAISALLAEKRRAAKAAQTATTNADHMGSPRIVSNPIPSSPAVQQGGTPRAASSTYATPLKGRMTRTLPSPAASTSSSPRNTTPSRASSSAAVTTPKLGAKAGLASPRGDSSRSRSSSLARTVSQSPPPPTSPSAKSSLRPSHSSTRSSSAATMDSLRTPTLKRRPIPSYATNENIGLGISHSPAPNGQGKSPDRSPSVGPAQDVVDDALRAQANQAISAAQQLLDFEEPSPSTPARASLFPQRNGSDLLRTPVNGIKNGNAWEDSPRNQAVTPMFLEKLKGRRYERSWWARQQQLLEKASPLKQTGAAATSASQLQPDLEALQSGQPGIRNLQKLLLYSSEHPIPALGPNVDEDDVEDAKKIWEEDRLFERIFDGLMAFLSPDQSESLLEQALVLLWEMVQHQWALFEDREASLVDALFRLRACASHTILESTYSLLSLLTSVTDHLILLGVIRSSLDTFLAHHPAPPPSESAVDLADSTSAPPPSAQTQIRTSGYIFALNGLGMCILRLPAPVVLVEASRLESLVMTALSSSAITVRQAANTLILAVQCVLGDSSATLALFPQMSATQRNLATYLMETNGLQLRPVAKRAGAAETNGDEDKGGNEERKEKVLGEMDALMLRSMN</sequence>
<feature type="region of interest" description="Disordered" evidence="7">
    <location>
        <begin position="756"/>
        <end position="779"/>
    </location>
</feature>
<evidence type="ECO:0000256" key="2">
    <source>
        <dbReference type="ARBA" id="ARBA00009549"/>
    </source>
</evidence>
<dbReference type="PANTHER" id="PTHR21567">
    <property type="entry name" value="CLASP"/>
    <property type="match status" value="1"/>
</dbReference>
<name>A0AA38H4Z4_9TREE</name>
<dbReference type="GO" id="GO:0005881">
    <property type="term" value="C:cytoplasmic microtubule"/>
    <property type="evidence" value="ECO:0007669"/>
    <property type="project" value="TreeGrafter"/>
</dbReference>
<feature type="domain" description="TOG" evidence="8">
    <location>
        <begin position="5"/>
        <end position="253"/>
    </location>
</feature>
<dbReference type="GO" id="GO:0005815">
    <property type="term" value="C:microtubule organizing center"/>
    <property type="evidence" value="ECO:0007669"/>
    <property type="project" value="TreeGrafter"/>
</dbReference>
<dbReference type="GeneID" id="77724897"/>
<keyword evidence="6" id="KW-0498">Mitosis</keyword>
<keyword evidence="6" id="KW-0131">Cell cycle</keyword>
<evidence type="ECO:0000256" key="6">
    <source>
        <dbReference type="ARBA" id="ARBA00022776"/>
    </source>
</evidence>
<evidence type="ECO:0000256" key="7">
    <source>
        <dbReference type="SAM" id="MobiDB-lite"/>
    </source>
</evidence>
<dbReference type="Proteomes" id="UP001164286">
    <property type="component" value="Unassembled WGS sequence"/>
</dbReference>
<dbReference type="Pfam" id="PF02985">
    <property type="entry name" value="HEAT"/>
    <property type="match status" value="1"/>
</dbReference>
<dbReference type="GO" id="GO:0005876">
    <property type="term" value="C:spindle microtubule"/>
    <property type="evidence" value="ECO:0007669"/>
    <property type="project" value="TreeGrafter"/>
</dbReference>
<dbReference type="Gene3D" id="1.25.10.10">
    <property type="entry name" value="Leucine-rich Repeat Variant"/>
    <property type="match status" value="2"/>
</dbReference>
<dbReference type="GO" id="GO:0051301">
    <property type="term" value="P:cell division"/>
    <property type="evidence" value="ECO:0007669"/>
    <property type="project" value="UniProtKB-KW"/>
</dbReference>
<feature type="compositionally biased region" description="Low complexity" evidence="7">
    <location>
        <begin position="593"/>
        <end position="624"/>
    </location>
</feature>
<keyword evidence="10" id="KW-1185">Reference proteome</keyword>
<evidence type="ECO:0000259" key="8">
    <source>
        <dbReference type="SMART" id="SM01349"/>
    </source>
</evidence>
<dbReference type="SUPFAM" id="SSF48371">
    <property type="entry name" value="ARM repeat"/>
    <property type="match status" value="1"/>
</dbReference>
<evidence type="ECO:0000313" key="9">
    <source>
        <dbReference type="EMBL" id="KAI9634472.1"/>
    </source>
</evidence>
<dbReference type="InterPro" id="IPR024395">
    <property type="entry name" value="CLASP_N_dom"/>
</dbReference>
<comment type="subcellular location">
    <subcellularLocation>
        <location evidence="1">Cytoplasm</location>
        <location evidence="1">Cytoskeleton</location>
        <location evidence="1">Spindle</location>
    </subcellularLocation>
</comment>
<evidence type="ECO:0000256" key="5">
    <source>
        <dbReference type="ARBA" id="ARBA00022737"/>
    </source>
</evidence>